<keyword evidence="9" id="KW-1185">Reference proteome</keyword>
<evidence type="ECO:0000259" key="7">
    <source>
        <dbReference type="PROSITE" id="PS51387"/>
    </source>
</evidence>
<dbReference type="OMA" id="MVKWKVN"/>
<evidence type="ECO:0000313" key="8">
    <source>
        <dbReference type="EMBL" id="KDN51385.1"/>
    </source>
</evidence>
<evidence type="ECO:0000256" key="5">
    <source>
        <dbReference type="ARBA" id="ARBA00023002"/>
    </source>
</evidence>
<dbReference type="InParanoid" id="A0A066WL93"/>
<dbReference type="AlphaFoldDB" id="A0A066WL93"/>
<evidence type="ECO:0000256" key="4">
    <source>
        <dbReference type="ARBA" id="ARBA00022827"/>
    </source>
</evidence>
<gene>
    <name evidence="8" type="ORF">K437DRAFT_254791</name>
</gene>
<dbReference type="InterPro" id="IPR016169">
    <property type="entry name" value="FAD-bd_PCMH_sub2"/>
</dbReference>
<comment type="similarity">
    <text evidence="2">Belongs to the oxygen-dependent FAD-linked oxidoreductase family.</text>
</comment>
<dbReference type="GO" id="GO:0016491">
    <property type="term" value="F:oxidoreductase activity"/>
    <property type="evidence" value="ECO:0007669"/>
    <property type="project" value="UniProtKB-KW"/>
</dbReference>
<keyword evidence="5" id="KW-0560">Oxidoreductase</keyword>
<name>A0A066WL93_TILAU</name>
<feature type="compositionally biased region" description="Polar residues" evidence="6">
    <location>
        <begin position="619"/>
        <end position="637"/>
    </location>
</feature>
<dbReference type="EMBL" id="JMSN01000016">
    <property type="protein sequence ID" value="KDN51385.1"/>
    <property type="molecule type" value="Genomic_DNA"/>
</dbReference>
<dbReference type="InterPro" id="IPR036318">
    <property type="entry name" value="FAD-bd_PCMH-like_sf"/>
</dbReference>
<dbReference type="Gene3D" id="3.40.462.20">
    <property type="match status" value="1"/>
</dbReference>
<evidence type="ECO:0000256" key="1">
    <source>
        <dbReference type="ARBA" id="ARBA00001974"/>
    </source>
</evidence>
<feature type="region of interest" description="Disordered" evidence="6">
    <location>
        <begin position="1"/>
        <end position="36"/>
    </location>
</feature>
<dbReference type="InterPro" id="IPR050416">
    <property type="entry name" value="FAD-linked_Oxidoreductase"/>
</dbReference>
<dbReference type="Gene3D" id="3.30.465.10">
    <property type="match status" value="1"/>
</dbReference>
<comment type="caution">
    <text evidence="8">The sequence shown here is derived from an EMBL/GenBank/DDBJ whole genome shotgun (WGS) entry which is preliminary data.</text>
</comment>
<dbReference type="OrthoDB" id="415825at2759"/>
<keyword evidence="4" id="KW-0274">FAD</keyword>
<dbReference type="Proteomes" id="UP000027361">
    <property type="component" value="Unassembled WGS sequence"/>
</dbReference>
<sequence length="643" mass="70593">MPTARQKEKLRATDAPSKTAAGDGDKLVHSSRGGSGARRPLLTATTLLLLALALALSSLEGVHATPATLPSLHEIHVRRPLPTRNQFIPCIERYNVSTTPYQRVASHSASSSTSDEQIAFITPYSNSTETYWDASQSDNLIFHFHPEAIVYPRDSAQVSHVVACAAQHGNIAVAARSGGHSFAGYGSGGQDGSVIIDMLHLSDIHADSAHSWADVGPGARLGDVVKALWRDGRRAMPHGTCPTVGVGGHALCGGFGPSSRAWGLATDSMLEADVVLADGSIVTASRDSHPELLWALKGAGHFYGIVTRFRFRTQDASSPMTFLEYKWTKSIVGPDPIVDTVDAVQRWVADPSFPAGLGFHIQMGPASSIDRNAGLDNTLQTPQFTLHLRGMFLHPLAQYKPWADKLRTELRARGVPVPDYSDERAVDWLQLNQLWDDFGTQDHKLDTFAERLVHNKFVAKTVLSLDHRKPLLRDALRQTAQLMWDWMLKTWGLPRRWSWNVYFEMTGGSNVKYRDDAELVRASAFPHRDTLWLIQASVGTSPTGTIEPRAYTLIHQLEDSFRNAIAVSGSTPVAYGCYTDGDKTRSGAWKHDYYGDNVPKLEALKHQLDPTNLFRNPQTFGAASTSDDAEASQNSIVTHPLPR</sequence>
<evidence type="ECO:0000256" key="2">
    <source>
        <dbReference type="ARBA" id="ARBA00005466"/>
    </source>
</evidence>
<dbReference type="InterPro" id="IPR016166">
    <property type="entry name" value="FAD-bd_PCMH"/>
</dbReference>
<dbReference type="Pfam" id="PF01565">
    <property type="entry name" value="FAD_binding_4"/>
    <property type="match status" value="1"/>
</dbReference>
<proteinExistence type="inferred from homology"/>
<dbReference type="STRING" id="1037660.A0A066WL93"/>
<protein>
    <submittedName>
        <fullName evidence="8">FAD-binding domain-containing protein</fullName>
    </submittedName>
</protein>
<reference evidence="8 9" key="1">
    <citation type="submission" date="2014-05" db="EMBL/GenBank/DDBJ databases">
        <title>Draft genome sequence of a rare smut relative, Tilletiaria anomala UBC 951.</title>
        <authorList>
            <consortium name="DOE Joint Genome Institute"/>
            <person name="Toome M."/>
            <person name="Kuo A."/>
            <person name="Henrissat B."/>
            <person name="Lipzen A."/>
            <person name="Tritt A."/>
            <person name="Yoshinaga Y."/>
            <person name="Zane M."/>
            <person name="Barry K."/>
            <person name="Grigoriev I.V."/>
            <person name="Spatafora J.W."/>
            <person name="Aimea M.C."/>
        </authorList>
    </citation>
    <scope>NUCLEOTIDE SEQUENCE [LARGE SCALE GENOMIC DNA]</scope>
    <source>
        <strain evidence="8 9">UBC 951</strain>
    </source>
</reference>
<dbReference type="InterPro" id="IPR012951">
    <property type="entry name" value="BBE"/>
</dbReference>
<dbReference type="InterPro" id="IPR006094">
    <property type="entry name" value="Oxid_FAD_bind_N"/>
</dbReference>
<feature type="compositionally biased region" description="Basic and acidic residues" evidence="6">
    <location>
        <begin position="1"/>
        <end position="12"/>
    </location>
</feature>
<dbReference type="SUPFAM" id="SSF56176">
    <property type="entry name" value="FAD-binding/transporter-associated domain-like"/>
    <property type="match status" value="1"/>
</dbReference>
<dbReference type="GeneID" id="25263977"/>
<accession>A0A066WL93</accession>
<feature type="domain" description="FAD-binding PCMH-type" evidence="7">
    <location>
        <begin position="142"/>
        <end position="316"/>
    </location>
</feature>
<keyword evidence="3" id="KW-0285">Flavoprotein</keyword>
<dbReference type="GO" id="GO:0071949">
    <property type="term" value="F:FAD binding"/>
    <property type="evidence" value="ECO:0007669"/>
    <property type="project" value="InterPro"/>
</dbReference>
<organism evidence="8 9">
    <name type="scientific">Tilletiaria anomala (strain ATCC 24038 / CBS 436.72 / UBC 951)</name>
    <dbReference type="NCBI Taxonomy" id="1037660"/>
    <lineage>
        <taxon>Eukaryota</taxon>
        <taxon>Fungi</taxon>
        <taxon>Dikarya</taxon>
        <taxon>Basidiomycota</taxon>
        <taxon>Ustilaginomycotina</taxon>
        <taxon>Exobasidiomycetes</taxon>
        <taxon>Georgefischeriales</taxon>
        <taxon>Tilletiariaceae</taxon>
        <taxon>Tilletiaria</taxon>
    </lineage>
</organism>
<dbReference type="Pfam" id="PF08031">
    <property type="entry name" value="BBE"/>
    <property type="match status" value="1"/>
</dbReference>
<dbReference type="PANTHER" id="PTHR42973:SF39">
    <property type="entry name" value="FAD-BINDING PCMH-TYPE DOMAIN-CONTAINING PROTEIN"/>
    <property type="match status" value="1"/>
</dbReference>
<dbReference type="HOGENOM" id="CLU_018354_10_1_1"/>
<dbReference type="PROSITE" id="PS51387">
    <property type="entry name" value="FAD_PCMH"/>
    <property type="match status" value="1"/>
</dbReference>
<comment type="cofactor">
    <cofactor evidence="1">
        <name>FAD</name>
        <dbReference type="ChEBI" id="CHEBI:57692"/>
    </cofactor>
</comment>
<feature type="region of interest" description="Disordered" evidence="6">
    <location>
        <begin position="619"/>
        <end position="643"/>
    </location>
</feature>
<dbReference type="RefSeq" id="XP_013244729.1">
    <property type="nucleotide sequence ID" value="XM_013389275.1"/>
</dbReference>
<dbReference type="PANTHER" id="PTHR42973">
    <property type="entry name" value="BINDING OXIDOREDUCTASE, PUTATIVE (AFU_ORTHOLOGUE AFUA_1G17690)-RELATED"/>
    <property type="match status" value="1"/>
</dbReference>
<evidence type="ECO:0000313" key="9">
    <source>
        <dbReference type="Proteomes" id="UP000027361"/>
    </source>
</evidence>
<evidence type="ECO:0000256" key="3">
    <source>
        <dbReference type="ARBA" id="ARBA00022630"/>
    </source>
</evidence>
<evidence type="ECO:0000256" key="6">
    <source>
        <dbReference type="SAM" id="MobiDB-lite"/>
    </source>
</evidence>